<evidence type="ECO:0000256" key="2">
    <source>
        <dbReference type="SAM" id="SignalP"/>
    </source>
</evidence>
<sequence>MWPLAPWARVLGLLAGWPTQANTSTKPATESIACWETGSCRRALCGRPWPSLASTSWTTSSPFLTSTAWARVNPPRCSTSWTSTRSAARHSAGTPSSWTDTVWRSCARPSARPSTSQRPSLPRPSRAEGSPG</sequence>
<organism evidence="3 4">
    <name type="scientific">Rhinolophus ferrumequinum</name>
    <name type="common">Greater horseshoe bat</name>
    <dbReference type="NCBI Taxonomy" id="59479"/>
    <lineage>
        <taxon>Eukaryota</taxon>
        <taxon>Metazoa</taxon>
        <taxon>Chordata</taxon>
        <taxon>Craniata</taxon>
        <taxon>Vertebrata</taxon>
        <taxon>Euteleostomi</taxon>
        <taxon>Mammalia</taxon>
        <taxon>Eutheria</taxon>
        <taxon>Laurasiatheria</taxon>
        <taxon>Chiroptera</taxon>
        <taxon>Yinpterochiroptera</taxon>
        <taxon>Rhinolophoidea</taxon>
        <taxon>Rhinolophidae</taxon>
        <taxon>Rhinolophinae</taxon>
        <taxon>Rhinolophus</taxon>
    </lineage>
</organism>
<proteinExistence type="predicted"/>
<feature type="chain" id="PRO_5029851243" evidence="2">
    <location>
        <begin position="24"/>
        <end position="132"/>
    </location>
</feature>
<evidence type="ECO:0000313" key="3">
    <source>
        <dbReference type="EMBL" id="KAF6313628.1"/>
    </source>
</evidence>
<reference evidence="3 4" key="1">
    <citation type="journal article" date="2020" name="Nature">
        <title>Six reference-quality genomes reveal evolution of bat adaptations.</title>
        <authorList>
            <person name="Jebb D."/>
            <person name="Huang Z."/>
            <person name="Pippel M."/>
            <person name="Hughes G.M."/>
            <person name="Lavrichenko K."/>
            <person name="Devanna P."/>
            <person name="Winkler S."/>
            <person name="Jermiin L.S."/>
            <person name="Skirmuntt E.C."/>
            <person name="Katzourakis A."/>
            <person name="Burkitt-Gray L."/>
            <person name="Ray D.A."/>
            <person name="Sullivan K.A.M."/>
            <person name="Roscito J.G."/>
            <person name="Kirilenko B.M."/>
            <person name="Davalos L.M."/>
            <person name="Corthals A.P."/>
            <person name="Power M.L."/>
            <person name="Jones G."/>
            <person name="Ransome R.D."/>
            <person name="Dechmann D.K.N."/>
            <person name="Locatelli A.G."/>
            <person name="Puechmaille S.J."/>
            <person name="Fedrigo O."/>
            <person name="Jarvis E.D."/>
            <person name="Hiller M."/>
            <person name="Vernes S.C."/>
            <person name="Myers E.W."/>
            <person name="Teeling E.C."/>
        </authorList>
    </citation>
    <scope>NUCLEOTIDE SEQUENCE [LARGE SCALE GENOMIC DNA]</scope>
    <source>
        <strain evidence="3">MRhiFer1</strain>
        <tissue evidence="3">Lung</tissue>
    </source>
</reference>
<accession>A0A7J7UL97</accession>
<comment type="caution">
    <text evidence="3">The sequence shown here is derived from an EMBL/GenBank/DDBJ whole genome shotgun (WGS) entry which is preliminary data.</text>
</comment>
<feature type="region of interest" description="Disordered" evidence="1">
    <location>
        <begin position="79"/>
        <end position="132"/>
    </location>
</feature>
<feature type="signal peptide" evidence="2">
    <location>
        <begin position="1"/>
        <end position="23"/>
    </location>
</feature>
<gene>
    <name evidence="3" type="ORF">mRhiFer1_016960</name>
</gene>
<protein>
    <submittedName>
        <fullName evidence="3">Transketolase</fullName>
    </submittedName>
</protein>
<feature type="compositionally biased region" description="Low complexity" evidence="1">
    <location>
        <begin position="79"/>
        <end position="92"/>
    </location>
</feature>
<keyword evidence="2" id="KW-0732">Signal</keyword>
<evidence type="ECO:0000313" key="4">
    <source>
        <dbReference type="Proteomes" id="UP000585614"/>
    </source>
</evidence>
<feature type="compositionally biased region" description="Polar residues" evidence="1">
    <location>
        <begin position="93"/>
        <end position="102"/>
    </location>
</feature>
<dbReference type="AlphaFoldDB" id="A0A7J7UL97"/>
<name>A0A7J7UL97_RHIFE</name>
<dbReference type="EMBL" id="JACAGC010000016">
    <property type="protein sequence ID" value="KAF6313628.1"/>
    <property type="molecule type" value="Genomic_DNA"/>
</dbReference>
<evidence type="ECO:0000256" key="1">
    <source>
        <dbReference type="SAM" id="MobiDB-lite"/>
    </source>
</evidence>
<dbReference type="Proteomes" id="UP000585614">
    <property type="component" value="Unassembled WGS sequence"/>
</dbReference>